<reference evidence="4" key="1">
    <citation type="submission" date="2020-04" db="EMBL/GenBank/DDBJ databases">
        <authorList>
            <person name="Chiriac C."/>
            <person name="Salcher M."/>
            <person name="Ghai R."/>
            <person name="Kavagutti S V."/>
        </authorList>
    </citation>
    <scope>NUCLEOTIDE SEQUENCE</scope>
</reference>
<gene>
    <name evidence="4" type="ORF">UFOVP806_31</name>
</gene>
<name>A0A6J5P2P1_9CAUD</name>
<sequence length="169" mass="18846">MTAFAKALIEKATAEIGVREERPNGGKRVDQYQAASWLAPKHWGPWCATFVCWVIREVMKDLGMKDTATFSRPQTAAAFGFERWSRAQGSETWTKNNPGRDIEAGDIIIFGFSHIGFATSAPDRNGNFQTVEGNTNGEGSREGDGVYAKRRNISLVRSRIRFREFPAGK</sequence>
<feature type="domain" description="Peptidase C51" evidence="3">
    <location>
        <begin position="44"/>
        <end position="134"/>
    </location>
</feature>
<dbReference type="Pfam" id="PF05257">
    <property type="entry name" value="CHAP"/>
    <property type="match status" value="1"/>
</dbReference>
<organism evidence="4">
    <name type="scientific">uncultured Caudovirales phage</name>
    <dbReference type="NCBI Taxonomy" id="2100421"/>
    <lineage>
        <taxon>Viruses</taxon>
        <taxon>Duplodnaviria</taxon>
        <taxon>Heunggongvirae</taxon>
        <taxon>Uroviricota</taxon>
        <taxon>Caudoviricetes</taxon>
        <taxon>Peduoviridae</taxon>
        <taxon>Maltschvirus</taxon>
        <taxon>Maltschvirus maltsch</taxon>
    </lineage>
</organism>
<dbReference type="EMBL" id="LR796750">
    <property type="protein sequence ID" value="CAB4163608.1"/>
    <property type="molecule type" value="Genomic_DNA"/>
</dbReference>
<keyword evidence="1" id="KW-0929">Antimicrobial</keyword>
<proteinExistence type="predicted"/>
<dbReference type="InterPro" id="IPR007921">
    <property type="entry name" value="CHAP_dom"/>
</dbReference>
<feature type="compositionally biased region" description="Polar residues" evidence="2">
    <location>
        <begin position="126"/>
        <end position="138"/>
    </location>
</feature>
<protein>
    <submittedName>
        <fullName evidence="4">CHAP domain containing protein</fullName>
    </submittedName>
</protein>
<evidence type="ECO:0000259" key="3">
    <source>
        <dbReference type="Pfam" id="PF05257"/>
    </source>
</evidence>
<evidence type="ECO:0000256" key="2">
    <source>
        <dbReference type="SAM" id="MobiDB-lite"/>
    </source>
</evidence>
<feature type="region of interest" description="Disordered" evidence="2">
    <location>
        <begin position="125"/>
        <end position="144"/>
    </location>
</feature>
<accession>A0A6J5P2P1</accession>
<evidence type="ECO:0000256" key="1">
    <source>
        <dbReference type="ARBA" id="ARBA00022529"/>
    </source>
</evidence>
<evidence type="ECO:0000313" key="4">
    <source>
        <dbReference type="EMBL" id="CAB4163608.1"/>
    </source>
</evidence>